<evidence type="ECO:0000313" key="5">
    <source>
        <dbReference type="EMBL" id="GFZ33626.1"/>
    </source>
</evidence>
<keyword evidence="2" id="KW-0238">DNA-binding</keyword>
<dbReference type="InterPro" id="IPR018060">
    <property type="entry name" value="HTH_AraC"/>
</dbReference>
<dbReference type="PANTHER" id="PTHR43280:SF28">
    <property type="entry name" value="HTH-TYPE TRANSCRIPTIONAL ACTIVATOR RHAS"/>
    <property type="match status" value="1"/>
</dbReference>
<dbReference type="PROSITE" id="PS01124">
    <property type="entry name" value="HTH_ARAC_FAMILY_2"/>
    <property type="match status" value="1"/>
</dbReference>
<organism evidence="5 6">
    <name type="scientific">Clostridium zeae</name>
    <dbReference type="NCBI Taxonomy" id="2759022"/>
    <lineage>
        <taxon>Bacteria</taxon>
        <taxon>Bacillati</taxon>
        <taxon>Bacillota</taxon>
        <taxon>Clostridia</taxon>
        <taxon>Eubacteriales</taxon>
        <taxon>Clostridiaceae</taxon>
        <taxon>Clostridium</taxon>
    </lineage>
</organism>
<keyword evidence="6" id="KW-1185">Reference proteome</keyword>
<dbReference type="EMBL" id="BMBA01000006">
    <property type="protein sequence ID" value="GFZ33626.1"/>
    <property type="molecule type" value="Genomic_DNA"/>
</dbReference>
<evidence type="ECO:0000259" key="4">
    <source>
        <dbReference type="PROSITE" id="PS01124"/>
    </source>
</evidence>
<accession>A0ABQ1EFT9</accession>
<evidence type="ECO:0000256" key="2">
    <source>
        <dbReference type="ARBA" id="ARBA00023125"/>
    </source>
</evidence>
<proteinExistence type="predicted"/>
<dbReference type="InterPro" id="IPR009057">
    <property type="entry name" value="Homeodomain-like_sf"/>
</dbReference>
<reference evidence="5 6" key="1">
    <citation type="journal article" date="2021" name="Int. J. Syst. Evol. Microbiol.">
        <title>Clostridium zeae sp. nov., isolated from corn silage.</title>
        <authorList>
            <person name="Kobayashi H."/>
            <person name="Tanizawa Y."/>
            <person name="Yagura M."/>
            <person name="Sakamoto M."/>
            <person name="Ohkuma M."/>
            <person name="Tohno M."/>
        </authorList>
    </citation>
    <scope>NUCLEOTIDE SEQUENCE [LARGE SCALE GENOMIC DNA]</scope>
    <source>
        <strain evidence="5 6">CSC2</strain>
    </source>
</reference>
<dbReference type="Gene3D" id="1.10.10.60">
    <property type="entry name" value="Homeodomain-like"/>
    <property type="match status" value="2"/>
</dbReference>
<keyword evidence="1" id="KW-0805">Transcription regulation</keyword>
<dbReference type="PANTHER" id="PTHR43280">
    <property type="entry name" value="ARAC-FAMILY TRANSCRIPTIONAL REGULATOR"/>
    <property type="match status" value="1"/>
</dbReference>
<evidence type="ECO:0000256" key="3">
    <source>
        <dbReference type="ARBA" id="ARBA00023163"/>
    </source>
</evidence>
<evidence type="ECO:0000313" key="6">
    <source>
        <dbReference type="Proteomes" id="UP000663802"/>
    </source>
</evidence>
<comment type="caution">
    <text evidence="5">The sequence shown here is derived from an EMBL/GenBank/DDBJ whole genome shotgun (WGS) entry which is preliminary data.</text>
</comment>
<dbReference type="InterPro" id="IPR020449">
    <property type="entry name" value="Tscrpt_reg_AraC-type_HTH"/>
</dbReference>
<dbReference type="InterPro" id="IPR018062">
    <property type="entry name" value="HTH_AraC-typ_CS"/>
</dbReference>
<dbReference type="PRINTS" id="PR00032">
    <property type="entry name" value="HTHARAC"/>
</dbReference>
<name>A0ABQ1EFT9_9CLOT</name>
<feature type="domain" description="HTH araC/xylS-type" evidence="4">
    <location>
        <begin position="124"/>
        <end position="222"/>
    </location>
</feature>
<keyword evidence="3" id="KW-0804">Transcription</keyword>
<protein>
    <recommendedName>
        <fullName evidence="4">HTH araC/xylS-type domain-containing protein</fullName>
    </recommendedName>
</protein>
<gene>
    <name evidence="5" type="ORF">CSC2_41520</name>
</gene>
<dbReference type="Pfam" id="PF12833">
    <property type="entry name" value="HTH_18"/>
    <property type="match status" value="1"/>
</dbReference>
<dbReference type="SMART" id="SM00342">
    <property type="entry name" value="HTH_ARAC"/>
    <property type="match status" value="1"/>
</dbReference>
<dbReference type="SUPFAM" id="SSF46689">
    <property type="entry name" value="Homeodomain-like"/>
    <property type="match status" value="2"/>
</dbReference>
<sequence>MIEGFISDYFIFVPEFDALLDINNISEINRIIENKHKYELEVEKNIEDKRIDLFIWQGVLVRKISQAKNMVMNTIMHETYNKFYQRIKSCRNLKELQHLENEIFSVYSDFVIYYSEVTDNYTLNRILKHIHMNIESYISLQDISEDLNLSKPYISLVFKKHMGLTVMDYIMNLKINRAKTFLTTTTQSIMEISQILGFHDSSHFGKTFKKITGVTAREYRKR</sequence>
<dbReference type="Proteomes" id="UP000663802">
    <property type="component" value="Unassembled WGS sequence"/>
</dbReference>
<dbReference type="PROSITE" id="PS00041">
    <property type="entry name" value="HTH_ARAC_FAMILY_1"/>
    <property type="match status" value="1"/>
</dbReference>
<evidence type="ECO:0000256" key="1">
    <source>
        <dbReference type="ARBA" id="ARBA00023015"/>
    </source>
</evidence>
<dbReference type="RefSeq" id="WP_206872013.1">
    <property type="nucleotide sequence ID" value="NZ_BMBA01000006.1"/>
</dbReference>